<dbReference type="SUPFAM" id="SSF54631">
    <property type="entry name" value="CBS-domain pair"/>
    <property type="match status" value="1"/>
</dbReference>
<comment type="subcellular location">
    <subcellularLocation>
        <location evidence="1">Cell membrane</location>
        <topology evidence="1">Multi-pass membrane protein</topology>
    </subcellularLocation>
</comment>
<evidence type="ECO:0000256" key="4">
    <source>
        <dbReference type="ARBA" id="ARBA00022692"/>
    </source>
</evidence>
<keyword evidence="8 10" id="KW-0472">Membrane</keyword>
<keyword evidence="3" id="KW-1003">Cell membrane</keyword>
<name>A0A927MTU2_9ACTN</name>
<dbReference type="GO" id="GO:0005886">
    <property type="term" value="C:plasma membrane"/>
    <property type="evidence" value="ECO:0007669"/>
    <property type="project" value="UniProtKB-SubCell"/>
</dbReference>
<dbReference type="InterPro" id="IPR000644">
    <property type="entry name" value="CBS_dom"/>
</dbReference>
<dbReference type="Gene3D" id="3.10.580.10">
    <property type="entry name" value="CBS-domain"/>
    <property type="match status" value="1"/>
</dbReference>
<dbReference type="EMBL" id="JADBEM010000001">
    <property type="protein sequence ID" value="MBE1606800.1"/>
    <property type="molecule type" value="Genomic_DNA"/>
</dbReference>
<comment type="similarity">
    <text evidence="2">Belongs to the UPF0053 family.</text>
</comment>
<dbReference type="RefSeq" id="WP_192750863.1">
    <property type="nucleotide sequence ID" value="NZ_BAABJL010000109.1"/>
</dbReference>
<sequence length="442" mass="46836">MVTGLLVGASVLLVLVCGLFVAAEFSLVTVSRPAVERAAKAKVPGARGVQSAVRSLSTHLSSAQIGITLTNLAVGWLSEPAVAHLLRSPLTALGVPKGAVGGVSLAVALAVVTVATMVIGELVPKNLAIAHPFAVARVVQVPQRAFTTATKPLTLGLNALSNRIVRLLGVEPQEELASARTPDELVSVVRSSAESGSLPPATAALVERMLRFDDKQARDVLTPRTRLVWVFATDPVQRVIDLARVHGISRFPVAGTDLDDIVGVIQLSQAIAVPLERRSSTQVGGLASPPLRVPHTAPLDEVLWALRDQRTELSVVLDEYGGTAGIATFEDVVEEIVGEVSDEHDVPQPAFQRTARGWVVSGLLRPDELHARIGVRLPEAQGRYETVAGLVSHQLGQVPRTGDSVAVDGLRITVVRMDGHRVDEVRIERIPVEAHLGGDGDE</sequence>
<dbReference type="PROSITE" id="PS51371">
    <property type="entry name" value="CBS"/>
    <property type="match status" value="1"/>
</dbReference>
<dbReference type="Pfam" id="PF03471">
    <property type="entry name" value="CorC_HlyC"/>
    <property type="match status" value="1"/>
</dbReference>
<dbReference type="SMART" id="SM01091">
    <property type="entry name" value="CorC_HlyC"/>
    <property type="match status" value="1"/>
</dbReference>
<dbReference type="InterPro" id="IPR005170">
    <property type="entry name" value="Transptr-assoc_dom"/>
</dbReference>
<dbReference type="PANTHER" id="PTHR43099">
    <property type="entry name" value="UPF0053 PROTEIN YRKA"/>
    <property type="match status" value="1"/>
</dbReference>
<evidence type="ECO:0000256" key="3">
    <source>
        <dbReference type="ARBA" id="ARBA00022475"/>
    </source>
</evidence>
<protein>
    <submittedName>
        <fullName evidence="13">CBS domain containing-hemolysin-like protein</fullName>
    </submittedName>
</protein>
<dbReference type="InterPro" id="IPR044751">
    <property type="entry name" value="Ion_transp-like_CBS"/>
</dbReference>
<keyword evidence="6 10" id="KW-1133">Transmembrane helix</keyword>
<organism evidence="13 14">
    <name type="scientific">Actinopolymorpha pittospori</name>
    <dbReference type="NCBI Taxonomy" id="648752"/>
    <lineage>
        <taxon>Bacteria</taxon>
        <taxon>Bacillati</taxon>
        <taxon>Actinomycetota</taxon>
        <taxon>Actinomycetes</taxon>
        <taxon>Propionibacteriales</taxon>
        <taxon>Actinopolymorphaceae</taxon>
        <taxon>Actinopolymorpha</taxon>
    </lineage>
</organism>
<dbReference type="CDD" id="cd04590">
    <property type="entry name" value="CBS_pair_CorC_HlyC_assoc"/>
    <property type="match status" value="1"/>
</dbReference>
<evidence type="ECO:0000259" key="11">
    <source>
        <dbReference type="PROSITE" id="PS51371"/>
    </source>
</evidence>
<dbReference type="PANTHER" id="PTHR43099:SF6">
    <property type="entry name" value="UPF0053 PROTEIN RV1842C"/>
    <property type="match status" value="1"/>
</dbReference>
<dbReference type="AlphaFoldDB" id="A0A927MTU2"/>
<proteinExistence type="inferred from homology"/>
<feature type="domain" description="CNNM transmembrane" evidence="12">
    <location>
        <begin position="1"/>
        <end position="202"/>
    </location>
</feature>
<evidence type="ECO:0000256" key="9">
    <source>
        <dbReference type="PROSITE-ProRule" id="PRU00703"/>
    </source>
</evidence>
<keyword evidence="14" id="KW-1185">Reference proteome</keyword>
<dbReference type="Gene3D" id="3.30.465.10">
    <property type="match status" value="1"/>
</dbReference>
<dbReference type="InterPro" id="IPR002550">
    <property type="entry name" value="CNNM"/>
</dbReference>
<dbReference type="Pfam" id="PF00571">
    <property type="entry name" value="CBS"/>
    <property type="match status" value="2"/>
</dbReference>
<evidence type="ECO:0000313" key="14">
    <source>
        <dbReference type="Proteomes" id="UP000638648"/>
    </source>
</evidence>
<dbReference type="GO" id="GO:0050660">
    <property type="term" value="F:flavin adenine dinucleotide binding"/>
    <property type="evidence" value="ECO:0007669"/>
    <property type="project" value="InterPro"/>
</dbReference>
<dbReference type="PROSITE" id="PS51846">
    <property type="entry name" value="CNNM"/>
    <property type="match status" value="1"/>
</dbReference>
<evidence type="ECO:0000256" key="8">
    <source>
        <dbReference type="ARBA" id="ARBA00023136"/>
    </source>
</evidence>
<evidence type="ECO:0000256" key="1">
    <source>
        <dbReference type="ARBA" id="ARBA00004651"/>
    </source>
</evidence>
<evidence type="ECO:0000256" key="2">
    <source>
        <dbReference type="ARBA" id="ARBA00006337"/>
    </source>
</evidence>
<evidence type="ECO:0000313" key="13">
    <source>
        <dbReference type="EMBL" id="MBE1606800.1"/>
    </source>
</evidence>
<dbReference type="InterPro" id="IPR046342">
    <property type="entry name" value="CBS_dom_sf"/>
</dbReference>
<comment type="caution">
    <text evidence="13">The sequence shown here is derived from an EMBL/GenBank/DDBJ whole genome shotgun (WGS) entry which is preliminary data.</text>
</comment>
<keyword evidence="5" id="KW-0677">Repeat</keyword>
<evidence type="ECO:0000256" key="5">
    <source>
        <dbReference type="ARBA" id="ARBA00022737"/>
    </source>
</evidence>
<dbReference type="InterPro" id="IPR036318">
    <property type="entry name" value="FAD-bd_PCMH-like_sf"/>
</dbReference>
<evidence type="ECO:0000256" key="7">
    <source>
        <dbReference type="ARBA" id="ARBA00023122"/>
    </source>
</evidence>
<keyword evidence="7 9" id="KW-0129">CBS domain</keyword>
<dbReference type="InterPro" id="IPR051676">
    <property type="entry name" value="UPF0053_domain"/>
</dbReference>
<dbReference type="Pfam" id="PF01595">
    <property type="entry name" value="CNNM"/>
    <property type="match status" value="1"/>
</dbReference>
<evidence type="ECO:0000256" key="6">
    <source>
        <dbReference type="ARBA" id="ARBA00022989"/>
    </source>
</evidence>
<evidence type="ECO:0000256" key="10">
    <source>
        <dbReference type="PROSITE-ProRule" id="PRU01193"/>
    </source>
</evidence>
<dbReference type="SUPFAM" id="SSF56176">
    <property type="entry name" value="FAD-binding/transporter-associated domain-like"/>
    <property type="match status" value="1"/>
</dbReference>
<reference evidence="13" key="1">
    <citation type="submission" date="2020-10" db="EMBL/GenBank/DDBJ databases">
        <title>Sequencing the genomes of 1000 actinobacteria strains.</title>
        <authorList>
            <person name="Klenk H.-P."/>
        </authorList>
    </citation>
    <scope>NUCLEOTIDE SEQUENCE</scope>
    <source>
        <strain evidence="13">DSM 45354</strain>
    </source>
</reference>
<gene>
    <name evidence="13" type="ORF">HEB94_003648</name>
</gene>
<accession>A0A927MTU2</accession>
<dbReference type="InterPro" id="IPR016169">
    <property type="entry name" value="FAD-bd_PCMH_sub2"/>
</dbReference>
<dbReference type="Proteomes" id="UP000638648">
    <property type="component" value="Unassembled WGS sequence"/>
</dbReference>
<keyword evidence="4 10" id="KW-0812">Transmembrane</keyword>
<evidence type="ECO:0000259" key="12">
    <source>
        <dbReference type="PROSITE" id="PS51846"/>
    </source>
</evidence>
<feature type="domain" description="CBS" evidence="11">
    <location>
        <begin position="286"/>
        <end position="346"/>
    </location>
</feature>